<dbReference type="SMART" id="SM00671">
    <property type="entry name" value="SEL1"/>
    <property type="match status" value="11"/>
</dbReference>
<keyword evidence="1" id="KW-0732">Signal</keyword>
<dbReference type="EMBL" id="CP116805">
    <property type="protein sequence ID" value="WCL53764.1"/>
    <property type="molecule type" value="Genomic_DNA"/>
</dbReference>
<evidence type="ECO:0000256" key="1">
    <source>
        <dbReference type="SAM" id="SignalP"/>
    </source>
</evidence>
<dbReference type="AlphaFoldDB" id="A0AAE9XNJ3"/>
<feature type="signal peptide" evidence="1">
    <location>
        <begin position="1"/>
        <end position="25"/>
    </location>
</feature>
<protein>
    <recommendedName>
        <fullName evidence="4">Sel1 repeat family protein</fullName>
    </recommendedName>
</protein>
<accession>A0AAE9XNJ3</accession>
<dbReference type="InterPro" id="IPR050767">
    <property type="entry name" value="Sel1_AlgK"/>
</dbReference>
<dbReference type="SUPFAM" id="SSF81901">
    <property type="entry name" value="HCP-like"/>
    <property type="match status" value="4"/>
</dbReference>
<dbReference type="Gene3D" id="1.25.40.10">
    <property type="entry name" value="Tetratricopeptide repeat domain"/>
    <property type="match status" value="3"/>
</dbReference>
<dbReference type="Pfam" id="PF08238">
    <property type="entry name" value="Sel1"/>
    <property type="match status" value="11"/>
</dbReference>
<dbReference type="InterPro" id="IPR006597">
    <property type="entry name" value="Sel1-like"/>
</dbReference>
<organism evidence="2 3">
    <name type="scientific">Gimibacter soli</name>
    <dbReference type="NCBI Taxonomy" id="3024400"/>
    <lineage>
        <taxon>Bacteria</taxon>
        <taxon>Pseudomonadati</taxon>
        <taxon>Pseudomonadota</taxon>
        <taxon>Alphaproteobacteria</taxon>
        <taxon>Kordiimonadales</taxon>
        <taxon>Temperatibacteraceae</taxon>
        <taxon>Gimibacter</taxon>
    </lineage>
</organism>
<keyword evidence="3" id="KW-1185">Reference proteome</keyword>
<evidence type="ECO:0008006" key="4">
    <source>
        <dbReference type="Google" id="ProtNLM"/>
    </source>
</evidence>
<feature type="chain" id="PRO_5041986953" description="Sel1 repeat family protein" evidence="1">
    <location>
        <begin position="26"/>
        <end position="594"/>
    </location>
</feature>
<sequence length="594" mass="64502">MKNRFSKIILTAGLGVSLWAAPATAQSKYEFYNQAVVAHKAGDMTKAMELYRKAADAGVGEAAYTLATAYLNGAGVALDKKAALTWFEKAASLGYEKGYYGAATILLGQDEALRDLPRGLGYLWRLDGVKVPEASYMLAGIYMGDIPVEGVKKDSAKAIEYLVTASDGDLAAASWMLGRYYYYGHEVEENKDQGIAWYVLATEQGSKEAREALEALTEPREMFAAGIFYYDSDYAARDQAKALSWFEKAGEAGYADAQFSAGIVLNEADAQRHEIVAGLLGDPREEQGDNVDQDQARANGWFERAAGQGHKGAQSTLANNLFNGFGQDADRTAAIAWARKAAAGGDADALTDLATYLWDDGKGSATEMAEARSYFITADAAGVKAARYLLGYMQVEGHGGARDLKAGIASLKEVAADFPYAYDKLYDLAIHGQGMNRGEAEEWLVKGSESAEMDLTQYKTELADVFFEGTSLFKQDVELAVRLYTEAAEAMNATARAKLGLLYYYGKDVRQDYTKAADYLSGFSSFGAGWNFGKDVGFSYQEVCYAKAIMYAEGKGYARDMDEAVTLMKGAAFGNEKWKAAAEAWARKNGKSLK</sequence>
<proteinExistence type="predicted"/>
<evidence type="ECO:0000313" key="3">
    <source>
        <dbReference type="Proteomes" id="UP001217500"/>
    </source>
</evidence>
<dbReference type="PANTHER" id="PTHR11102">
    <property type="entry name" value="SEL-1-LIKE PROTEIN"/>
    <property type="match status" value="1"/>
</dbReference>
<dbReference type="RefSeq" id="WP_289503348.1">
    <property type="nucleotide sequence ID" value="NZ_CP116805.1"/>
</dbReference>
<evidence type="ECO:0000313" key="2">
    <source>
        <dbReference type="EMBL" id="WCL53764.1"/>
    </source>
</evidence>
<name>A0AAE9XNJ3_9PROT</name>
<reference evidence="2" key="1">
    <citation type="submission" date="2023-01" db="EMBL/GenBank/DDBJ databases">
        <title>The genome sequence of Kordiimonadaceae bacterium 6D33.</title>
        <authorList>
            <person name="Liu Y."/>
        </authorList>
    </citation>
    <scope>NUCLEOTIDE SEQUENCE</scope>
    <source>
        <strain evidence="2">6D33</strain>
    </source>
</reference>
<gene>
    <name evidence="2" type="ORF">PH603_14585</name>
</gene>
<dbReference type="PANTHER" id="PTHR11102:SF160">
    <property type="entry name" value="ERAD-ASSOCIATED E3 UBIQUITIN-PROTEIN LIGASE COMPONENT HRD3"/>
    <property type="match status" value="1"/>
</dbReference>
<dbReference type="Proteomes" id="UP001217500">
    <property type="component" value="Chromosome"/>
</dbReference>
<dbReference type="KEGG" id="gso:PH603_14585"/>
<dbReference type="InterPro" id="IPR011990">
    <property type="entry name" value="TPR-like_helical_dom_sf"/>
</dbReference>